<name>A0ABW5HG19_9PSEU</name>
<sequence length="316" mass="34160">MPEDEWQTSVHAETIGAPADRIFATIDDIENWPLVFPPMVHVERLGDGAAGERFQVWATAGDQVKSWVTGRAAGKGPTTVRFSQLTSPPPLAAMNSEWSVEPGHGSSTVRIRHEYRALTGDPESLAWIERVVGENSAHELAALKTGAEQEKESGGTLSFADSVVVDGSRADAYAFIRDAQDWPARLPHVARADVAEPAPDVQILEMDTTAKDGSAHTTRSVRICLAEKKIAYKQQVLPALLSAHVGCWFFDETEAGVRITSQHSVVIDPRRVESVLGAGATIERAKEFARSALSGNSQITLGLAKEFAERAAKARS</sequence>
<reference evidence="2" key="1">
    <citation type="journal article" date="2019" name="Int. J. Syst. Evol. Microbiol.">
        <title>The Global Catalogue of Microorganisms (GCM) 10K type strain sequencing project: providing services to taxonomists for standard genome sequencing and annotation.</title>
        <authorList>
            <consortium name="The Broad Institute Genomics Platform"/>
            <consortium name="The Broad Institute Genome Sequencing Center for Infectious Disease"/>
            <person name="Wu L."/>
            <person name="Ma J."/>
        </authorList>
    </citation>
    <scope>NUCLEOTIDE SEQUENCE [LARGE SCALE GENOMIC DNA]</scope>
    <source>
        <strain evidence="2">CGMCC 4.7641</strain>
    </source>
</reference>
<evidence type="ECO:0000313" key="2">
    <source>
        <dbReference type="Proteomes" id="UP001597483"/>
    </source>
</evidence>
<dbReference type="CDD" id="cd08861">
    <property type="entry name" value="OtcD1_ARO-CYC_like"/>
    <property type="match status" value="2"/>
</dbReference>
<accession>A0ABW5HG19</accession>
<keyword evidence="2" id="KW-1185">Reference proteome</keyword>
<evidence type="ECO:0000313" key="1">
    <source>
        <dbReference type="EMBL" id="MFD2472116.1"/>
    </source>
</evidence>
<dbReference type="Gene3D" id="3.30.530.20">
    <property type="match status" value="2"/>
</dbReference>
<protein>
    <submittedName>
        <fullName evidence="1">Aromatase/cyclase</fullName>
    </submittedName>
</protein>
<proteinExistence type="predicted"/>
<dbReference type="Proteomes" id="UP001597483">
    <property type="component" value="Unassembled WGS sequence"/>
</dbReference>
<comment type="caution">
    <text evidence="1">The sequence shown here is derived from an EMBL/GenBank/DDBJ whole genome shotgun (WGS) entry which is preliminary data.</text>
</comment>
<dbReference type="RefSeq" id="WP_378309520.1">
    <property type="nucleotide sequence ID" value="NZ_JBHUKS010000026.1"/>
</dbReference>
<dbReference type="SUPFAM" id="SSF55961">
    <property type="entry name" value="Bet v1-like"/>
    <property type="match status" value="2"/>
</dbReference>
<dbReference type="InterPro" id="IPR019587">
    <property type="entry name" value="Polyketide_cyclase/dehydratase"/>
</dbReference>
<dbReference type="Pfam" id="PF10604">
    <property type="entry name" value="Polyketide_cyc2"/>
    <property type="match status" value="1"/>
</dbReference>
<gene>
    <name evidence="1" type="ORF">ACFSVL_32295</name>
</gene>
<dbReference type="EMBL" id="JBHUKS010000026">
    <property type="protein sequence ID" value="MFD2472116.1"/>
    <property type="molecule type" value="Genomic_DNA"/>
</dbReference>
<dbReference type="InterPro" id="IPR023393">
    <property type="entry name" value="START-like_dom_sf"/>
</dbReference>
<organism evidence="1 2">
    <name type="scientific">Amycolatopsis silviterrae</name>
    <dbReference type="NCBI Taxonomy" id="1656914"/>
    <lineage>
        <taxon>Bacteria</taxon>
        <taxon>Bacillati</taxon>
        <taxon>Actinomycetota</taxon>
        <taxon>Actinomycetes</taxon>
        <taxon>Pseudonocardiales</taxon>
        <taxon>Pseudonocardiaceae</taxon>
        <taxon>Amycolatopsis</taxon>
    </lineage>
</organism>